<gene>
    <name evidence="1" type="ORF">E2C01_005767</name>
</gene>
<accession>A0A5B7CV59</accession>
<proteinExistence type="predicted"/>
<protein>
    <submittedName>
        <fullName evidence="1">Uncharacterized protein</fullName>
    </submittedName>
</protein>
<evidence type="ECO:0000313" key="1">
    <source>
        <dbReference type="EMBL" id="MPC13048.1"/>
    </source>
</evidence>
<reference evidence="1 2" key="1">
    <citation type="submission" date="2019-05" db="EMBL/GenBank/DDBJ databases">
        <title>Another draft genome of Portunus trituberculatus and its Hox gene families provides insights of decapod evolution.</title>
        <authorList>
            <person name="Jeong J.-H."/>
            <person name="Song I."/>
            <person name="Kim S."/>
            <person name="Choi T."/>
            <person name="Kim D."/>
            <person name="Ryu S."/>
            <person name="Kim W."/>
        </authorList>
    </citation>
    <scope>NUCLEOTIDE SEQUENCE [LARGE SCALE GENOMIC DNA]</scope>
    <source>
        <tissue evidence="1">Muscle</tissue>
    </source>
</reference>
<organism evidence="1 2">
    <name type="scientific">Portunus trituberculatus</name>
    <name type="common">Swimming crab</name>
    <name type="synonym">Neptunus trituberculatus</name>
    <dbReference type="NCBI Taxonomy" id="210409"/>
    <lineage>
        <taxon>Eukaryota</taxon>
        <taxon>Metazoa</taxon>
        <taxon>Ecdysozoa</taxon>
        <taxon>Arthropoda</taxon>
        <taxon>Crustacea</taxon>
        <taxon>Multicrustacea</taxon>
        <taxon>Malacostraca</taxon>
        <taxon>Eumalacostraca</taxon>
        <taxon>Eucarida</taxon>
        <taxon>Decapoda</taxon>
        <taxon>Pleocyemata</taxon>
        <taxon>Brachyura</taxon>
        <taxon>Eubrachyura</taxon>
        <taxon>Portunoidea</taxon>
        <taxon>Portunidae</taxon>
        <taxon>Portuninae</taxon>
        <taxon>Portunus</taxon>
    </lineage>
</organism>
<keyword evidence="2" id="KW-1185">Reference proteome</keyword>
<evidence type="ECO:0000313" key="2">
    <source>
        <dbReference type="Proteomes" id="UP000324222"/>
    </source>
</evidence>
<sequence>MEFGMSIKSFLLAAGRMTVVTKQISTIAEATKCTSVQGYHGEERTAHQHTLTLLRPWMTRPGMAPTYVLR</sequence>
<dbReference type="AlphaFoldDB" id="A0A5B7CV59"/>
<dbReference type="EMBL" id="VSRR010000254">
    <property type="protein sequence ID" value="MPC13048.1"/>
    <property type="molecule type" value="Genomic_DNA"/>
</dbReference>
<name>A0A5B7CV59_PORTR</name>
<comment type="caution">
    <text evidence="1">The sequence shown here is derived from an EMBL/GenBank/DDBJ whole genome shotgun (WGS) entry which is preliminary data.</text>
</comment>
<dbReference type="Proteomes" id="UP000324222">
    <property type="component" value="Unassembled WGS sequence"/>
</dbReference>